<proteinExistence type="inferred from homology"/>
<reference evidence="10 11" key="1">
    <citation type="journal article" date="2016" name="Nat. Commun.">
        <title>Thousands of microbial genomes shed light on interconnected biogeochemical processes in an aquifer system.</title>
        <authorList>
            <person name="Anantharaman K."/>
            <person name="Brown C.T."/>
            <person name="Hug L.A."/>
            <person name="Sharon I."/>
            <person name="Castelle C.J."/>
            <person name="Probst A.J."/>
            <person name="Thomas B.C."/>
            <person name="Singh A."/>
            <person name="Wilkins M.J."/>
            <person name="Karaoz U."/>
            <person name="Brodie E.L."/>
            <person name="Williams K.H."/>
            <person name="Hubbard S.S."/>
            <person name="Banfield J.F."/>
        </authorList>
    </citation>
    <scope>NUCLEOTIDE SEQUENCE [LARGE SCALE GENOMIC DNA]</scope>
</reference>
<dbReference type="Proteomes" id="UP000177751">
    <property type="component" value="Unassembled WGS sequence"/>
</dbReference>
<evidence type="ECO:0000256" key="5">
    <source>
        <dbReference type="ARBA" id="ARBA00022927"/>
    </source>
</evidence>
<comment type="function">
    <text evidence="9">Involved in protein export. Participates in an early event of protein translocation.</text>
</comment>
<gene>
    <name evidence="10" type="ORF">A2401_01790</name>
</gene>
<evidence type="ECO:0000313" key="11">
    <source>
        <dbReference type="Proteomes" id="UP000177751"/>
    </source>
</evidence>
<dbReference type="NCBIfam" id="TIGR00810">
    <property type="entry name" value="secG"/>
    <property type="match status" value="1"/>
</dbReference>
<dbReference type="AlphaFoldDB" id="A0A1G2JBX7"/>
<dbReference type="GO" id="GO:0015450">
    <property type="term" value="F:protein-transporting ATPase activity"/>
    <property type="evidence" value="ECO:0007669"/>
    <property type="project" value="UniProtKB-UniRule"/>
</dbReference>
<feature type="transmembrane region" description="Helical" evidence="9">
    <location>
        <begin position="6"/>
        <end position="22"/>
    </location>
</feature>
<comment type="subcellular location">
    <subcellularLocation>
        <location evidence="9">Cell membrane</location>
        <topology evidence="9">Multi-pass membrane protein</topology>
    </subcellularLocation>
    <subcellularLocation>
        <location evidence="1">Membrane</location>
        <topology evidence="1">Multi-pass membrane protein</topology>
    </subcellularLocation>
</comment>
<keyword evidence="3 9" id="KW-0813">Transport</keyword>
<evidence type="ECO:0000256" key="3">
    <source>
        <dbReference type="ARBA" id="ARBA00022448"/>
    </source>
</evidence>
<keyword evidence="7 9" id="KW-0811">Translocation</keyword>
<protein>
    <recommendedName>
        <fullName evidence="9">Protein-export membrane protein SecG</fullName>
    </recommendedName>
</protein>
<name>A0A1G2JBX7_9BACT</name>
<accession>A0A1G2JBX7</accession>
<comment type="caution">
    <text evidence="10">The sequence shown here is derived from an EMBL/GenBank/DDBJ whole genome shotgun (WGS) entry which is preliminary data.</text>
</comment>
<evidence type="ECO:0000256" key="9">
    <source>
        <dbReference type="RuleBase" id="RU365087"/>
    </source>
</evidence>
<organism evidence="10 11">
    <name type="scientific">Candidatus Staskawiczbacteria bacterium RIFOXYC1_FULL_38_18</name>
    <dbReference type="NCBI Taxonomy" id="1802229"/>
    <lineage>
        <taxon>Bacteria</taxon>
        <taxon>Candidatus Staskawicziibacteriota</taxon>
    </lineage>
</organism>
<evidence type="ECO:0000256" key="6">
    <source>
        <dbReference type="ARBA" id="ARBA00022989"/>
    </source>
</evidence>
<evidence type="ECO:0000256" key="8">
    <source>
        <dbReference type="ARBA" id="ARBA00023136"/>
    </source>
</evidence>
<evidence type="ECO:0000256" key="7">
    <source>
        <dbReference type="ARBA" id="ARBA00023010"/>
    </source>
</evidence>
<keyword evidence="9" id="KW-1003">Cell membrane</keyword>
<dbReference type="GO" id="GO:0005886">
    <property type="term" value="C:plasma membrane"/>
    <property type="evidence" value="ECO:0007669"/>
    <property type="project" value="UniProtKB-SubCell"/>
</dbReference>
<sequence length="72" mass="7697">MNQILFYAQIIVSVALIALIVLQQRGTALGSSFGGGGEVYSTKRGAQKKIYYATIVLAIIFLVLGVLNILVP</sequence>
<comment type="similarity">
    <text evidence="2 9">Belongs to the SecG family.</text>
</comment>
<evidence type="ECO:0000256" key="4">
    <source>
        <dbReference type="ARBA" id="ARBA00022692"/>
    </source>
</evidence>
<keyword evidence="5 9" id="KW-0653">Protein transport</keyword>
<evidence type="ECO:0000256" key="2">
    <source>
        <dbReference type="ARBA" id="ARBA00008445"/>
    </source>
</evidence>
<dbReference type="GO" id="GO:0009306">
    <property type="term" value="P:protein secretion"/>
    <property type="evidence" value="ECO:0007669"/>
    <property type="project" value="UniProtKB-UniRule"/>
</dbReference>
<dbReference type="STRING" id="1802229.A2401_01790"/>
<feature type="transmembrane region" description="Helical" evidence="9">
    <location>
        <begin position="50"/>
        <end position="71"/>
    </location>
</feature>
<keyword evidence="8 9" id="KW-0472">Membrane</keyword>
<dbReference type="InterPro" id="IPR004692">
    <property type="entry name" value="SecG"/>
</dbReference>
<dbReference type="EMBL" id="MHPP01000015">
    <property type="protein sequence ID" value="OGZ84517.1"/>
    <property type="molecule type" value="Genomic_DNA"/>
</dbReference>
<keyword evidence="4 9" id="KW-0812">Transmembrane</keyword>
<evidence type="ECO:0000256" key="1">
    <source>
        <dbReference type="ARBA" id="ARBA00004141"/>
    </source>
</evidence>
<evidence type="ECO:0000313" key="10">
    <source>
        <dbReference type="EMBL" id="OGZ84517.1"/>
    </source>
</evidence>
<keyword evidence="6 9" id="KW-1133">Transmembrane helix</keyword>
<dbReference type="Pfam" id="PF03840">
    <property type="entry name" value="SecG"/>
    <property type="match status" value="1"/>
</dbReference>